<dbReference type="Proteomes" id="UP000185904">
    <property type="component" value="Unassembled WGS sequence"/>
</dbReference>
<keyword evidence="4" id="KW-1185">Reference proteome</keyword>
<feature type="domain" description="DUF7924" evidence="2">
    <location>
        <begin position="304"/>
        <end position="532"/>
    </location>
</feature>
<dbReference type="OrthoDB" id="5426775at2759"/>
<dbReference type="InterPro" id="IPR057684">
    <property type="entry name" value="DUF7924"/>
</dbReference>
<sequence length="636" mass="70824">MAAGVAKRYTDGARKGHDKPGLQQVKPGRSSRRKQSPAQDEDEDEDEGEDVTKPQRKSQRIQEKSKQNCQQALSACPKTSLKSPRPQEKQSATQKWAARGGQTRYLQKAAAKQDNHSKEKIRGQPKASPAAPGVPKSSQSPSSLCWIKLLTQIAKRQPYVVTGDEQLGNLKRPTRALEQHAAPRTGHDKESFIETWLNGSSWFHREPIEHEPQLVVLDNMAPPPTTVFSFSNSTFERMTTPSRKSGGPSASVHDSNYRESLRRRNIYINRDHPPAELMKRARTIISTERKSPGMNDKTAQGLVATSRKVENQPEADIMRTLAPGIIPAMNVLPDERLASNTNQLWSNCVPVPLNPAVLTVPLPLPRPKPDLVFGYSDAAFSCNQLETIPFLIDDQFGRSYAVPDWVVRFPFLQVEFKSQAKGGTHYIATNQVAGAGACATIGKIDLIQRSFGMKEFDYHEPQYFSLTMDHELARINVHWLRADEGGRHSFHVETLSNHLLNDANAIRAVSRAIQNILDWGTGTRLEGLCTALDAYRETVVHSLAVTNPQRAQESEVLPPTQSGTPTLGRMLPPDSRGRGARHASTATSKAPQDRVDVPTNVQADAYSRHSLEDGQTRRRIKPTQKVRDNIFQGRRQ</sequence>
<feature type="region of interest" description="Disordered" evidence="1">
    <location>
        <begin position="1"/>
        <end position="141"/>
    </location>
</feature>
<dbReference type="RefSeq" id="XP_022496370.1">
    <property type="nucleotide sequence ID" value="XM_022647674.1"/>
</dbReference>
<accession>A0A178CFD9</accession>
<feature type="compositionally biased region" description="Basic and acidic residues" evidence="1">
    <location>
        <begin position="8"/>
        <end position="20"/>
    </location>
</feature>
<comment type="caution">
    <text evidence="3">The sequence shown here is derived from an EMBL/GenBank/DDBJ whole genome shotgun (WGS) entry which is preliminary data.</text>
</comment>
<dbReference type="PANTHER" id="PTHR42470">
    <property type="entry name" value="VAST DOMAIN-CONTAINING PROTEIN"/>
    <property type="match status" value="1"/>
</dbReference>
<evidence type="ECO:0000259" key="2">
    <source>
        <dbReference type="Pfam" id="PF25545"/>
    </source>
</evidence>
<evidence type="ECO:0000256" key="1">
    <source>
        <dbReference type="SAM" id="MobiDB-lite"/>
    </source>
</evidence>
<proteinExistence type="predicted"/>
<dbReference type="PANTHER" id="PTHR42470:SF1">
    <property type="entry name" value="VAST DOMAIN-CONTAINING PROTEIN"/>
    <property type="match status" value="1"/>
</dbReference>
<organism evidence="3 4">
    <name type="scientific">Fonsecaea nubica</name>
    <dbReference type="NCBI Taxonomy" id="856822"/>
    <lineage>
        <taxon>Eukaryota</taxon>
        <taxon>Fungi</taxon>
        <taxon>Dikarya</taxon>
        <taxon>Ascomycota</taxon>
        <taxon>Pezizomycotina</taxon>
        <taxon>Eurotiomycetes</taxon>
        <taxon>Chaetothyriomycetidae</taxon>
        <taxon>Chaetothyriales</taxon>
        <taxon>Herpotrichiellaceae</taxon>
        <taxon>Fonsecaea</taxon>
    </lineage>
</organism>
<dbReference type="AlphaFoldDB" id="A0A178CFD9"/>
<feature type="compositionally biased region" description="Acidic residues" evidence="1">
    <location>
        <begin position="39"/>
        <end position="49"/>
    </location>
</feature>
<feature type="region of interest" description="Disordered" evidence="1">
    <location>
        <begin position="237"/>
        <end position="256"/>
    </location>
</feature>
<evidence type="ECO:0000313" key="3">
    <source>
        <dbReference type="EMBL" id="OAL28680.1"/>
    </source>
</evidence>
<dbReference type="GeneID" id="34592802"/>
<dbReference type="Pfam" id="PF25545">
    <property type="entry name" value="DUF7924"/>
    <property type="match status" value="1"/>
</dbReference>
<reference evidence="3 4" key="1">
    <citation type="submission" date="2016-03" db="EMBL/GenBank/DDBJ databases">
        <title>The draft genome sequence of Fonsecaea nubica causative agent of cutaneous subcutaneous infection in human host.</title>
        <authorList>
            <person name="Costa F."/>
            <person name="Sybren D.H."/>
            <person name="Raittz R.T."/>
            <person name="Weiss V.A."/>
            <person name="Leao A.C."/>
            <person name="Gomes R."/>
            <person name="De Souza E.M."/>
            <person name="Pedrosa F.O."/>
            <person name="Steffens M.B."/>
            <person name="Bombassaro A."/>
            <person name="Tadra-Sfeir M.Z."/>
            <person name="Moreno L.F."/>
            <person name="Najafzadeh M.J."/>
            <person name="Felipe M.S."/>
            <person name="Teixeira M."/>
            <person name="Sun J."/>
            <person name="Xi L."/>
            <person name="Castro M.A."/>
            <person name="Vicente V.A."/>
        </authorList>
    </citation>
    <scope>NUCLEOTIDE SEQUENCE [LARGE SCALE GENOMIC DNA]</scope>
    <source>
        <strain evidence="3 4">CBS 269.64</strain>
    </source>
</reference>
<feature type="compositionally biased region" description="Basic and acidic residues" evidence="1">
    <location>
        <begin position="111"/>
        <end position="122"/>
    </location>
</feature>
<feature type="region of interest" description="Disordered" evidence="1">
    <location>
        <begin position="549"/>
        <end position="636"/>
    </location>
</feature>
<feature type="compositionally biased region" description="Basic and acidic residues" evidence="1">
    <location>
        <begin position="606"/>
        <end position="616"/>
    </location>
</feature>
<dbReference type="EMBL" id="LVCJ01000086">
    <property type="protein sequence ID" value="OAL28680.1"/>
    <property type="molecule type" value="Genomic_DNA"/>
</dbReference>
<name>A0A178CFD9_9EURO</name>
<gene>
    <name evidence="3" type="ORF">AYO20_09404</name>
</gene>
<evidence type="ECO:0000313" key="4">
    <source>
        <dbReference type="Proteomes" id="UP000185904"/>
    </source>
</evidence>
<protein>
    <recommendedName>
        <fullName evidence="2">DUF7924 domain-containing protein</fullName>
    </recommendedName>
</protein>